<comment type="caution">
    <text evidence="2">The sequence shown here is derived from an EMBL/GenBank/DDBJ whole genome shotgun (WGS) entry which is preliminary data.</text>
</comment>
<keyword evidence="1" id="KW-0472">Membrane</keyword>
<proteinExistence type="predicted"/>
<feature type="transmembrane region" description="Helical" evidence="1">
    <location>
        <begin position="71"/>
        <end position="90"/>
    </location>
</feature>
<protein>
    <submittedName>
        <fullName evidence="2">Uncharacterized protein</fullName>
    </submittedName>
</protein>
<name>A0A7W7ZL99_9BACT</name>
<reference evidence="2 3" key="1">
    <citation type="submission" date="2020-08" db="EMBL/GenBank/DDBJ databases">
        <title>Genomic Encyclopedia of Type Strains, Phase IV (KMG-V): Genome sequencing to study the core and pangenomes of soil and plant-associated prokaryotes.</title>
        <authorList>
            <person name="Whitman W."/>
        </authorList>
    </citation>
    <scope>NUCLEOTIDE SEQUENCE [LARGE SCALE GENOMIC DNA]</scope>
    <source>
        <strain evidence="2 3">X5P3</strain>
    </source>
</reference>
<accession>A0A7W7ZL99</accession>
<evidence type="ECO:0000313" key="2">
    <source>
        <dbReference type="EMBL" id="MBB5062020.1"/>
    </source>
</evidence>
<evidence type="ECO:0000256" key="1">
    <source>
        <dbReference type="SAM" id="Phobius"/>
    </source>
</evidence>
<evidence type="ECO:0000313" key="3">
    <source>
        <dbReference type="Proteomes" id="UP000584867"/>
    </source>
</evidence>
<feature type="transmembrane region" description="Helical" evidence="1">
    <location>
        <begin position="45"/>
        <end position="65"/>
    </location>
</feature>
<dbReference type="OMA" id="RILILFW"/>
<feature type="transmembrane region" description="Helical" evidence="1">
    <location>
        <begin position="12"/>
        <end position="33"/>
    </location>
</feature>
<organism evidence="2 3">
    <name type="scientific">Granulicella mallensis</name>
    <dbReference type="NCBI Taxonomy" id="940614"/>
    <lineage>
        <taxon>Bacteria</taxon>
        <taxon>Pseudomonadati</taxon>
        <taxon>Acidobacteriota</taxon>
        <taxon>Terriglobia</taxon>
        <taxon>Terriglobales</taxon>
        <taxon>Acidobacteriaceae</taxon>
        <taxon>Granulicella</taxon>
    </lineage>
</organism>
<dbReference type="Proteomes" id="UP000584867">
    <property type="component" value="Unassembled WGS sequence"/>
</dbReference>
<keyword evidence="1" id="KW-1133">Transmembrane helix</keyword>
<dbReference type="RefSeq" id="WP_014266850.1">
    <property type="nucleotide sequence ID" value="NZ_JACHIO010000001.1"/>
</dbReference>
<gene>
    <name evidence="2" type="ORF">HDF15_000345</name>
</gene>
<keyword evidence="1" id="KW-0812">Transmembrane</keyword>
<sequence>MNLHVLLVTHTLPLWFLVLSLFLPRICLLIAWLQHGLGAYIPTSLNLIQIIVALLIPRILILFWIYQDQGIGLWFLIHAIGLVVAWGGGGSRVVSRRRVRVIED</sequence>
<dbReference type="AlphaFoldDB" id="A0A7W7ZL99"/>
<dbReference type="EMBL" id="JACHIO010000001">
    <property type="protein sequence ID" value="MBB5062020.1"/>
    <property type="molecule type" value="Genomic_DNA"/>
</dbReference>